<evidence type="ECO:0000256" key="4">
    <source>
        <dbReference type="ARBA" id="ARBA00023163"/>
    </source>
</evidence>
<evidence type="ECO:0000256" key="5">
    <source>
        <dbReference type="ARBA" id="ARBA00023242"/>
    </source>
</evidence>
<evidence type="ECO:0000313" key="9">
    <source>
        <dbReference type="EMBL" id="KAK3015632.1"/>
    </source>
</evidence>
<keyword evidence="5" id="KW-0539">Nucleus</keyword>
<evidence type="ECO:0000256" key="3">
    <source>
        <dbReference type="ARBA" id="ARBA00023125"/>
    </source>
</evidence>
<comment type="caution">
    <text evidence="9">The sequence shown here is derived from an EMBL/GenBank/DDBJ whole genome shotgun (WGS) entry which is preliminary data.</text>
</comment>
<dbReference type="GO" id="GO:0003677">
    <property type="term" value="F:DNA binding"/>
    <property type="evidence" value="ECO:0007669"/>
    <property type="project" value="UniProtKB-KW"/>
</dbReference>
<proteinExistence type="predicted"/>
<dbReference type="GO" id="GO:0046983">
    <property type="term" value="F:protein dimerization activity"/>
    <property type="evidence" value="ECO:0007669"/>
    <property type="project" value="UniProtKB-ARBA"/>
</dbReference>
<dbReference type="AlphaFoldDB" id="A0AA89AUE8"/>
<dbReference type="Gene3D" id="1.20.5.170">
    <property type="match status" value="1"/>
</dbReference>
<evidence type="ECO:0000313" key="10">
    <source>
        <dbReference type="Proteomes" id="UP001188597"/>
    </source>
</evidence>
<dbReference type="PROSITE" id="PS00036">
    <property type="entry name" value="BZIP_BASIC"/>
    <property type="match status" value="1"/>
</dbReference>
<keyword evidence="2" id="KW-0805">Transcription regulation</keyword>
<feature type="domain" description="BZIP" evidence="8">
    <location>
        <begin position="261"/>
        <end position="324"/>
    </location>
</feature>
<dbReference type="PANTHER" id="PTHR34356">
    <property type="entry name" value="ANTIGENIC HEAT-STABLE PROTEIN"/>
    <property type="match status" value="1"/>
</dbReference>
<name>A0AA89AUE8_9ASTE</name>
<evidence type="ECO:0000259" key="8">
    <source>
        <dbReference type="PROSITE" id="PS50217"/>
    </source>
</evidence>
<dbReference type="PANTHER" id="PTHR34356:SF1">
    <property type="entry name" value="ANTIGENIC HEAT-STABLE PROTEIN"/>
    <property type="match status" value="1"/>
</dbReference>
<sequence length="384" mass="43419">MASSVITPEDVLESLMNDGTIDAIRSKIVNQLKANVEGWGGDIQAKHKKSESLGCLLVLKVQQALIGYPFQHPYTMRKPISHSSFPLALASHQARLGIQLSVYQNGDEEEELKNNTIRMIEQSNVLNTPGAEKQTKRELFDALRQELETPVLEKASKSVWELILDSDGLGKEISDTVEEVFRRLSGHEPPLCPPSSREDQPDNERPVKEKETPSSSSKKRSSSEMSKSKNECNISSSMENRKLANACFGVEDDERYTSTMDEKKRRRMISNRESARRSRMKREQHTKDLNDQVMLFMNDRKEIVQKINEVGQRYGAIEAENRILRAQREELSKRLESAEIVASYVVGTSTSGVDVAQDPWFRPWQPPLQPPPITTSAGFLQFSS</sequence>
<keyword evidence="6" id="KW-0175">Coiled coil</keyword>
<gene>
    <name evidence="9" type="ORF">RJ639_005506</name>
</gene>
<dbReference type="InterPro" id="IPR045314">
    <property type="entry name" value="bZIP_plant_GBF1"/>
</dbReference>
<dbReference type="InterPro" id="IPR004827">
    <property type="entry name" value="bZIP"/>
</dbReference>
<keyword evidence="4" id="KW-0804">Transcription</keyword>
<organism evidence="9 10">
    <name type="scientific">Escallonia herrerae</name>
    <dbReference type="NCBI Taxonomy" id="1293975"/>
    <lineage>
        <taxon>Eukaryota</taxon>
        <taxon>Viridiplantae</taxon>
        <taxon>Streptophyta</taxon>
        <taxon>Embryophyta</taxon>
        <taxon>Tracheophyta</taxon>
        <taxon>Spermatophyta</taxon>
        <taxon>Magnoliopsida</taxon>
        <taxon>eudicotyledons</taxon>
        <taxon>Gunneridae</taxon>
        <taxon>Pentapetalae</taxon>
        <taxon>asterids</taxon>
        <taxon>campanulids</taxon>
        <taxon>Escalloniales</taxon>
        <taxon>Escalloniaceae</taxon>
        <taxon>Escallonia</taxon>
    </lineage>
</organism>
<feature type="region of interest" description="Disordered" evidence="7">
    <location>
        <begin position="185"/>
        <end position="236"/>
    </location>
</feature>
<evidence type="ECO:0000256" key="7">
    <source>
        <dbReference type="SAM" id="MobiDB-lite"/>
    </source>
</evidence>
<dbReference type="Proteomes" id="UP001188597">
    <property type="component" value="Unassembled WGS sequence"/>
</dbReference>
<dbReference type="PROSITE" id="PS50217">
    <property type="entry name" value="BZIP"/>
    <property type="match status" value="1"/>
</dbReference>
<dbReference type="SUPFAM" id="SSF57959">
    <property type="entry name" value="Leucine zipper domain"/>
    <property type="match status" value="1"/>
</dbReference>
<dbReference type="EMBL" id="JAVXUP010001130">
    <property type="protein sequence ID" value="KAK3015632.1"/>
    <property type="molecule type" value="Genomic_DNA"/>
</dbReference>
<dbReference type="SMART" id="SM00338">
    <property type="entry name" value="BRLZ"/>
    <property type="match status" value="1"/>
</dbReference>
<keyword evidence="10" id="KW-1185">Reference proteome</keyword>
<feature type="region of interest" description="Disordered" evidence="7">
    <location>
        <begin position="257"/>
        <end position="284"/>
    </location>
</feature>
<dbReference type="CDD" id="cd14702">
    <property type="entry name" value="bZIP_plant_GBF1"/>
    <property type="match status" value="1"/>
</dbReference>
<reference evidence="9" key="1">
    <citation type="submission" date="2022-12" db="EMBL/GenBank/DDBJ databases">
        <title>Draft genome assemblies for two species of Escallonia (Escalloniales).</title>
        <authorList>
            <person name="Chanderbali A."/>
            <person name="Dervinis C."/>
            <person name="Anghel I."/>
            <person name="Soltis D."/>
            <person name="Soltis P."/>
            <person name="Zapata F."/>
        </authorList>
    </citation>
    <scope>NUCLEOTIDE SEQUENCE</scope>
    <source>
        <strain evidence="9">UCBG64.0493</strain>
        <tissue evidence="9">Leaf</tissue>
    </source>
</reference>
<keyword evidence="3" id="KW-0238">DNA-binding</keyword>
<feature type="compositionally biased region" description="Basic and acidic residues" evidence="7">
    <location>
        <begin position="196"/>
        <end position="212"/>
    </location>
</feature>
<dbReference type="FunFam" id="1.20.5.170:FF:000020">
    <property type="entry name" value="BZIP transcription factor"/>
    <property type="match status" value="1"/>
</dbReference>
<feature type="coiled-coil region" evidence="6">
    <location>
        <begin position="314"/>
        <end position="341"/>
    </location>
</feature>
<comment type="subcellular location">
    <subcellularLocation>
        <location evidence="1">Nucleus</location>
    </subcellularLocation>
</comment>
<feature type="compositionally biased region" description="Basic and acidic residues" evidence="7">
    <location>
        <begin position="273"/>
        <end position="284"/>
    </location>
</feature>
<dbReference type="InterPro" id="IPR046347">
    <property type="entry name" value="bZIP_sf"/>
</dbReference>
<accession>A0AA89AUE8</accession>
<dbReference type="GO" id="GO:0005634">
    <property type="term" value="C:nucleus"/>
    <property type="evidence" value="ECO:0007669"/>
    <property type="project" value="UniProtKB-SubCell"/>
</dbReference>
<dbReference type="GO" id="GO:0003700">
    <property type="term" value="F:DNA-binding transcription factor activity"/>
    <property type="evidence" value="ECO:0007669"/>
    <property type="project" value="InterPro"/>
</dbReference>
<protein>
    <recommendedName>
        <fullName evidence="8">BZIP domain-containing protein</fullName>
    </recommendedName>
</protein>
<evidence type="ECO:0000256" key="6">
    <source>
        <dbReference type="SAM" id="Coils"/>
    </source>
</evidence>
<evidence type="ECO:0000256" key="1">
    <source>
        <dbReference type="ARBA" id="ARBA00004123"/>
    </source>
</evidence>
<dbReference type="Pfam" id="PF00170">
    <property type="entry name" value="bZIP_1"/>
    <property type="match status" value="1"/>
</dbReference>
<evidence type="ECO:0000256" key="2">
    <source>
        <dbReference type="ARBA" id="ARBA00023015"/>
    </source>
</evidence>